<evidence type="ECO:0000313" key="1">
    <source>
        <dbReference type="EMBL" id="KAJ9127560.1"/>
    </source>
</evidence>
<dbReference type="EMBL" id="JASBWV010000002">
    <property type="protein sequence ID" value="KAJ9127560.1"/>
    <property type="molecule type" value="Genomic_DNA"/>
</dbReference>
<name>A0ACC2XW28_9TREE</name>
<comment type="caution">
    <text evidence="1">The sequence shown here is derived from an EMBL/GenBank/DDBJ whole genome shotgun (WGS) entry which is preliminary data.</text>
</comment>
<proteinExistence type="predicted"/>
<gene>
    <name evidence="1" type="ORF">QFC24_000969</name>
</gene>
<evidence type="ECO:0000313" key="2">
    <source>
        <dbReference type="Proteomes" id="UP001234202"/>
    </source>
</evidence>
<organism evidence="1 2">
    <name type="scientific">Naganishia onofrii</name>
    <dbReference type="NCBI Taxonomy" id="1851511"/>
    <lineage>
        <taxon>Eukaryota</taxon>
        <taxon>Fungi</taxon>
        <taxon>Dikarya</taxon>
        <taxon>Basidiomycota</taxon>
        <taxon>Agaricomycotina</taxon>
        <taxon>Tremellomycetes</taxon>
        <taxon>Filobasidiales</taxon>
        <taxon>Filobasidiaceae</taxon>
        <taxon>Naganishia</taxon>
    </lineage>
</organism>
<protein>
    <submittedName>
        <fullName evidence="1">Uncharacterized protein</fullName>
    </submittedName>
</protein>
<dbReference type="Proteomes" id="UP001234202">
    <property type="component" value="Unassembled WGS sequence"/>
</dbReference>
<keyword evidence="2" id="KW-1185">Reference proteome</keyword>
<sequence length="883" mass="96992">MPASPRDGAAYREARRRATSPLPPSHSPLRPSTMYPYRQGIPPLPAGRELSYIPIAGPQYYYARPEQIYTPSASLNHSYATPASMSSDDASHHFLSSPMLREESNSSRKPPSVRGFQPYDSRDQVSGSPSMPLYQNNSGIASTLSGTGPGTPDGSLQEPAEEVAPKSESTEDEVTEESPDSPLEEIDDLQSSTSAKRGRKANSMKTGPPRPPNAWILYRSEKLKAIAAGERIRSLDEVLAEQARAKAEEASGSSRAPKGAAKTGARKATPPGKGKAKQKGKKTEQPIEVEAELSALPETASREDLASKAIPQAEISKVISLMWKREKKEEKAKYEKMAEMRKAEHALKYPDYKFHPMKKEEKLRLREEAQQERERVRKEKILQKARDKKKTKPKPAIESKEVFTYATPNVEASSGRVQKKSRRSTGTRTEGILVPIPTTSEQPQIHPDADAPPSQHFEPAHYSPHQPQIYFTPKYEVETPQFFQPHSFPQRGFVDPAIQFEQSQLPYAYSMPSAQPGFVVGNGEVVPYIFEPMPFGIVSPPMASSSKSPMVLSSKEEPAVAMIAPAAFQPLGVSESELEEMWGLLQDDAIDQDAEYAGGEQTMLLGEAWSGDPDSALAGWNNFGMPLNEAPIPVNQLSATVGSRIASDWAGHHQQILPPPPPPRISDPPSIQGYDAPGPSNRAYATDPLNQPSSHFFESHEAQPRYMKIRVPPASMQNGGHSFLQPYEGPLLSSQDGLTPLGNGMFYSSRVSSSSSRSGGPTQGIHAHATRERNLSVPNDYRIPTPLFGNHLSPPTYCDPPPSVLHSRQTSVSGEPFQWDAEDDRYGEPYRVPSFADTGRIPSNMSNISNERGGYATPYQYRDFSANSIMRRSVSAVNPMPGQ</sequence>
<reference evidence="1" key="1">
    <citation type="submission" date="2023-04" db="EMBL/GenBank/DDBJ databases">
        <title>Draft Genome sequencing of Naganishia species isolated from polar environments using Oxford Nanopore Technology.</title>
        <authorList>
            <person name="Leo P."/>
            <person name="Venkateswaran K."/>
        </authorList>
    </citation>
    <scope>NUCLEOTIDE SEQUENCE</scope>
    <source>
        <strain evidence="1">DBVPG 5303</strain>
    </source>
</reference>
<accession>A0ACC2XW28</accession>